<comment type="caution">
    <text evidence="3">The sequence shown here is derived from an EMBL/GenBank/DDBJ whole genome shotgun (WGS) entry which is preliminary data.</text>
</comment>
<reference evidence="3 4" key="1">
    <citation type="journal article" date="2015" name="Genome Biol. Evol.">
        <title>Comparative Genomics of a Bacterivorous Green Alga Reveals Evolutionary Causalities and Consequences of Phago-Mixotrophic Mode of Nutrition.</title>
        <authorList>
            <person name="Burns J.A."/>
            <person name="Paasch A."/>
            <person name="Narechania A."/>
            <person name="Kim E."/>
        </authorList>
    </citation>
    <scope>NUCLEOTIDE SEQUENCE [LARGE SCALE GENOMIC DNA]</scope>
    <source>
        <strain evidence="3 4">PLY_AMNH</strain>
    </source>
</reference>
<sequence>MAFLGRTCIRSLQNATRQVPSLKASSVFGQQSLGRMFSANPIEDEVYCRQRTAIPLGPRVPFVSATAWIAPNATVIGDVDIIEGASIWYGAVLRGDLNHIQVGAHSSIQDKAVIHAARSSPTGVSAATIIGAYVTVGAGSVIRSATVGDYAVIGKKCIVMEGSLLEKNSVLEDGAVVPPGSLIPSGQVWGGIPAAYVRDLTEEEGEALENACDSTSLLASDHKYEFLKYGTAHIEAEELKEKLASA</sequence>
<dbReference type="Gene3D" id="2.160.10.10">
    <property type="entry name" value="Hexapeptide repeat proteins"/>
    <property type="match status" value="1"/>
</dbReference>
<protein>
    <recommendedName>
        <fullName evidence="5">Gamma carbonic anhydrase</fullName>
    </recommendedName>
</protein>
<comment type="subcellular location">
    <subcellularLocation>
        <location evidence="2">Mitochondrion membrane</location>
        <topology evidence="2">Peripheral membrane protein</topology>
        <orientation evidence="2">Matrix side</orientation>
    </subcellularLocation>
</comment>
<dbReference type="InterPro" id="IPR050484">
    <property type="entry name" value="Transf_Hexapept/Carb_Anhydrase"/>
</dbReference>
<evidence type="ECO:0000256" key="1">
    <source>
        <dbReference type="ARBA" id="ARBA00023595"/>
    </source>
</evidence>
<dbReference type="EMBL" id="LGRX02035307">
    <property type="protein sequence ID" value="KAK3235368.1"/>
    <property type="molecule type" value="Genomic_DNA"/>
</dbReference>
<proteinExistence type="inferred from homology"/>
<dbReference type="AlphaFoldDB" id="A0AAE0BGB5"/>
<dbReference type="GO" id="GO:0031966">
    <property type="term" value="C:mitochondrial membrane"/>
    <property type="evidence" value="ECO:0007669"/>
    <property type="project" value="UniProtKB-SubCell"/>
</dbReference>
<dbReference type="PANTHER" id="PTHR13061">
    <property type="entry name" value="DYNACTIN SUBUNIT P25"/>
    <property type="match status" value="1"/>
</dbReference>
<accession>A0AAE0BGB5</accession>
<keyword evidence="4" id="KW-1185">Reference proteome</keyword>
<name>A0AAE0BGB5_9CHLO</name>
<dbReference type="InterPro" id="IPR047324">
    <property type="entry name" value="LbH_gamma_CA-like"/>
</dbReference>
<dbReference type="SUPFAM" id="SSF51161">
    <property type="entry name" value="Trimeric LpxA-like enzymes"/>
    <property type="match status" value="1"/>
</dbReference>
<organism evidence="3 4">
    <name type="scientific">Cymbomonas tetramitiformis</name>
    <dbReference type="NCBI Taxonomy" id="36881"/>
    <lineage>
        <taxon>Eukaryota</taxon>
        <taxon>Viridiplantae</taxon>
        <taxon>Chlorophyta</taxon>
        <taxon>Pyramimonadophyceae</taxon>
        <taxon>Pyramimonadales</taxon>
        <taxon>Pyramimonadaceae</taxon>
        <taxon>Cymbomonas</taxon>
    </lineage>
</organism>
<dbReference type="Pfam" id="PF21711">
    <property type="entry name" value="DCTN5"/>
    <property type="match status" value="1"/>
</dbReference>
<evidence type="ECO:0008006" key="5">
    <source>
        <dbReference type="Google" id="ProtNLM"/>
    </source>
</evidence>
<evidence type="ECO:0000313" key="3">
    <source>
        <dbReference type="EMBL" id="KAK3235368.1"/>
    </source>
</evidence>
<evidence type="ECO:0000313" key="4">
    <source>
        <dbReference type="Proteomes" id="UP001190700"/>
    </source>
</evidence>
<dbReference type="CDD" id="cd04645">
    <property type="entry name" value="LbH_gamma_CA_like"/>
    <property type="match status" value="1"/>
</dbReference>
<dbReference type="Proteomes" id="UP001190700">
    <property type="component" value="Unassembled WGS sequence"/>
</dbReference>
<dbReference type="InterPro" id="IPR011004">
    <property type="entry name" value="Trimer_LpxA-like_sf"/>
</dbReference>
<gene>
    <name evidence="3" type="ORF">CYMTET_54424</name>
</gene>
<evidence type="ECO:0000256" key="2">
    <source>
        <dbReference type="ARBA" id="ARBA00034694"/>
    </source>
</evidence>
<comment type="similarity">
    <text evidence="1">Belongs to the gamma-class carbonic anhydrase family.</text>
</comment>
<dbReference type="PANTHER" id="PTHR13061:SF29">
    <property type="entry name" value="GAMMA CARBONIC ANHYDRASE-LIKE 1, MITOCHONDRIAL-RELATED"/>
    <property type="match status" value="1"/>
</dbReference>